<name>A0A507DYY0_9FUNG</name>
<feature type="coiled-coil region" evidence="1">
    <location>
        <begin position="384"/>
        <end position="425"/>
    </location>
</feature>
<keyword evidence="1" id="KW-0175">Coiled coil</keyword>
<dbReference type="Proteomes" id="UP000318582">
    <property type="component" value="Unassembled WGS sequence"/>
</dbReference>
<evidence type="ECO:0000256" key="2">
    <source>
        <dbReference type="SAM" id="MobiDB-lite"/>
    </source>
</evidence>
<proteinExistence type="predicted"/>
<dbReference type="STRING" id="109895.A0A507DYY0"/>
<feature type="region of interest" description="Disordered" evidence="2">
    <location>
        <begin position="710"/>
        <end position="731"/>
    </location>
</feature>
<feature type="coiled-coil region" evidence="1">
    <location>
        <begin position="92"/>
        <end position="224"/>
    </location>
</feature>
<dbReference type="EMBL" id="QEAQ01000060">
    <property type="protein sequence ID" value="TPX57029.1"/>
    <property type="molecule type" value="Genomic_DNA"/>
</dbReference>
<evidence type="ECO:0000256" key="1">
    <source>
        <dbReference type="SAM" id="Coils"/>
    </source>
</evidence>
<accession>A0A507DYY0</accession>
<feature type="region of interest" description="Disordered" evidence="2">
    <location>
        <begin position="600"/>
        <end position="626"/>
    </location>
</feature>
<comment type="caution">
    <text evidence="3">The sequence shown here is derived from an EMBL/GenBank/DDBJ whole genome shotgun (WGS) entry which is preliminary data.</text>
</comment>
<reference evidence="3 4" key="1">
    <citation type="journal article" date="2019" name="Sci. Rep.">
        <title>Comparative genomics of chytrid fungi reveal insights into the obligate biotrophic and pathogenic lifestyle of Synchytrium endobioticum.</title>
        <authorList>
            <person name="van de Vossenberg B.T.L.H."/>
            <person name="Warris S."/>
            <person name="Nguyen H.D.T."/>
            <person name="van Gent-Pelzer M.P.E."/>
            <person name="Joly D.L."/>
            <person name="van de Geest H.C."/>
            <person name="Bonants P.J.M."/>
            <person name="Smith D.S."/>
            <person name="Levesque C.A."/>
            <person name="van der Lee T.A.J."/>
        </authorList>
    </citation>
    <scope>NUCLEOTIDE SEQUENCE [LARGE SCALE GENOMIC DNA]</scope>
    <source>
        <strain evidence="3 4">CBS 809.83</strain>
    </source>
</reference>
<feature type="compositionally biased region" description="Basic and acidic residues" evidence="2">
    <location>
        <begin position="48"/>
        <end position="57"/>
    </location>
</feature>
<evidence type="ECO:0000313" key="3">
    <source>
        <dbReference type="EMBL" id="TPX57029.1"/>
    </source>
</evidence>
<sequence length="779" mass="89923">MDKADSDFLHQLFRENNELRAQLNALQRELYNKTSQNESIEDELRQLKLRLEEDKSPTSRPTTQGGHIRKTGARVASESAAAPSTPNAAKDLAEALFTLERKSAEMKQLREDLAKTQSLYEEEMAKTDDTKRQMNDMQEELQDLRTFRANALKEAEEASKRGDGSASVPDDIQAFQEKLEEAQGIIHAQKRQIMDIAADANKRHNEQQNQLQGVEALIEGVRREYDEFIEITKMENEAYRVVQQEEYTKLREDFETHKREQFEDKKRLMNEYQGLLYSMQSQFDEYRTTSEFLFNTEAAKLEDELSSQAARYEQEIMYVIQAKDKFYADMMIAKDAKIMSLIEGSDLQNLMQKHEMDMEGLRKTHAREIDQLKTSQESEQKSLVSLLQRQNMSLESKCEKLQSHLKTLETRIRDLVSTVEAKNRTIADRDDAKARSEMDFARKMEDVGAKMGVLLQEKEHLRHKVIRMALDAKGEGHNSIENMLKRISRETNDLRYDYEGMSVKYNSLMSDNQLLAKRLKEKEKFVDFLEKEVGRRTEEFTNMTRTFEDFLASRVKQARRDRAKRLMKLHGVVPDEDVSEWPNRKQEYVDHKGILKAQIPDKEAKPIGPKHAPPTPAQPSEKEERKAELERGFAYLRRFKTLSRAFASGDFRLVPTAELGHHPDQLPGNWQQPTLYAKLESANISAARFYKEPPRDEMSKPFANPKPLVYSADDGAGQKTQKDGSVPSLGSGLKIYDEKEKLAMAAIKRPKTANGKEEKPMLMVGRDFSDLSRTTEYEV</sequence>
<protein>
    <submittedName>
        <fullName evidence="3">Uncharacterized protein</fullName>
    </submittedName>
</protein>
<organism evidence="3 4">
    <name type="scientific">Powellomyces hirtus</name>
    <dbReference type="NCBI Taxonomy" id="109895"/>
    <lineage>
        <taxon>Eukaryota</taxon>
        <taxon>Fungi</taxon>
        <taxon>Fungi incertae sedis</taxon>
        <taxon>Chytridiomycota</taxon>
        <taxon>Chytridiomycota incertae sedis</taxon>
        <taxon>Chytridiomycetes</taxon>
        <taxon>Spizellomycetales</taxon>
        <taxon>Powellomycetaceae</taxon>
        <taxon>Powellomyces</taxon>
    </lineage>
</organism>
<evidence type="ECO:0000313" key="4">
    <source>
        <dbReference type="Proteomes" id="UP000318582"/>
    </source>
</evidence>
<gene>
    <name evidence="3" type="ORF">PhCBS80983_g04139</name>
</gene>
<keyword evidence="4" id="KW-1185">Reference proteome</keyword>
<feature type="region of interest" description="Disordered" evidence="2">
    <location>
        <begin position="48"/>
        <end position="87"/>
    </location>
</feature>
<dbReference type="AlphaFoldDB" id="A0A507DYY0"/>